<dbReference type="AlphaFoldDB" id="A0AAW0F323"/>
<accession>A0AAW0F323</accession>
<gene>
    <name evidence="2" type="ORF">NESM_000050700</name>
</gene>
<reference evidence="2 3" key="1">
    <citation type="journal article" date="2021" name="MBio">
        <title>A New Model Trypanosomatid, Novymonas esmeraldas: Genomic Perception of Its 'Candidatus Pandoraea novymonadis' Endosymbiont.</title>
        <authorList>
            <person name="Zakharova A."/>
            <person name="Saura A."/>
            <person name="Butenko A."/>
            <person name="Podesvova L."/>
            <person name="Warmusova S."/>
            <person name="Kostygov A.Y."/>
            <person name="Nenarokova A."/>
            <person name="Lukes J."/>
            <person name="Opperdoes F.R."/>
            <person name="Yurchenko V."/>
        </authorList>
    </citation>
    <scope>NUCLEOTIDE SEQUENCE [LARGE SCALE GENOMIC DNA]</scope>
    <source>
        <strain evidence="2 3">E262AT.01</strain>
    </source>
</reference>
<keyword evidence="3" id="KW-1185">Reference proteome</keyword>
<evidence type="ECO:0000313" key="3">
    <source>
        <dbReference type="Proteomes" id="UP001430356"/>
    </source>
</evidence>
<name>A0AAW0F323_9TRYP</name>
<comment type="caution">
    <text evidence="2">The sequence shown here is derived from an EMBL/GenBank/DDBJ whole genome shotgun (WGS) entry which is preliminary data.</text>
</comment>
<evidence type="ECO:0000313" key="2">
    <source>
        <dbReference type="EMBL" id="KAK7200014.1"/>
    </source>
</evidence>
<sequence>MQEEFVTRAKFKALTAVEVLIATCTIFADDVGDGRLKMMAWLLHRQVAEQASAHNLALGNRMYGGKAVLHSASIVATQQPLHPTRQRDILNYQVLEEAHAMRAGPWSSPRDPFLPSFSFIHNTETAPLLGGGNAPVYGSDGQQSAAMDVTAVKAVKQSLVHIRKTLANVGEKVSRRSQKKATGSPKKPTV</sequence>
<dbReference type="EMBL" id="JAECZO010000003">
    <property type="protein sequence ID" value="KAK7200014.1"/>
    <property type="molecule type" value="Genomic_DNA"/>
</dbReference>
<protein>
    <submittedName>
        <fullName evidence="2">Uncharacterized protein</fullName>
    </submittedName>
</protein>
<feature type="region of interest" description="Disordered" evidence="1">
    <location>
        <begin position="170"/>
        <end position="190"/>
    </location>
</feature>
<dbReference type="Proteomes" id="UP001430356">
    <property type="component" value="Unassembled WGS sequence"/>
</dbReference>
<evidence type="ECO:0000256" key="1">
    <source>
        <dbReference type="SAM" id="MobiDB-lite"/>
    </source>
</evidence>
<proteinExistence type="predicted"/>
<organism evidence="2 3">
    <name type="scientific">Novymonas esmeraldas</name>
    <dbReference type="NCBI Taxonomy" id="1808958"/>
    <lineage>
        <taxon>Eukaryota</taxon>
        <taxon>Discoba</taxon>
        <taxon>Euglenozoa</taxon>
        <taxon>Kinetoplastea</taxon>
        <taxon>Metakinetoplastina</taxon>
        <taxon>Trypanosomatida</taxon>
        <taxon>Trypanosomatidae</taxon>
        <taxon>Novymonas</taxon>
    </lineage>
</organism>